<dbReference type="Pfam" id="PF01694">
    <property type="entry name" value="Rhomboid"/>
    <property type="match status" value="1"/>
</dbReference>
<dbReference type="InterPro" id="IPR022764">
    <property type="entry name" value="Peptidase_S54_rhomboid_dom"/>
</dbReference>
<organism evidence="12 13">
    <name type="scientific">Hesseltinella vesiculosa</name>
    <dbReference type="NCBI Taxonomy" id="101127"/>
    <lineage>
        <taxon>Eukaryota</taxon>
        <taxon>Fungi</taxon>
        <taxon>Fungi incertae sedis</taxon>
        <taxon>Mucoromycota</taxon>
        <taxon>Mucoromycotina</taxon>
        <taxon>Mucoromycetes</taxon>
        <taxon>Mucorales</taxon>
        <taxon>Cunninghamellaceae</taxon>
        <taxon>Hesseltinella</taxon>
    </lineage>
</organism>
<dbReference type="Proteomes" id="UP000242146">
    <property type="component" value="Unassembled WGS sequence"/>
</dbReference>
<dbReference type="STRING" id="101127.A0A1X2GVN1"/>
<feature type="transmembrane region" description="Helical" evidence="10">
    <location>
        <begin position="12"/>
        <end position="32"/>
    </location>
</feature>
<keyword evidence="8 10" id="KW-1133">Transmembrane helix</keyword>
<accession>A0A1X2GVN1</accession>
<feature type="transmembrane region" description="Helical" evidence="10">
    <location>
        <begin position="184"/>
        <end position="204"/>
    </location>
</feature>
<dbReference type="Gene3D" id="1.20.1540.10">
    <property type="entry name" value="Rhomboid-like"/>
    <property type="match status" value="1"/>
</dbReference>
<evidence type="ECO:0000259" key="11">
    <source>
        <dbReference type="Pfam" id="PF01694"/>
    </source>
</evidence>
<name>A0A1X2GVN1_9FUNG</name>
<dbReference type="GO" id="GO:0016020">
    <property type="term" value="C:membrane"/>
    <property type="evidence" value="ECO:0007669"/>
    <property type="project" value="UniProtKB-SubCell"/>
</dbReference>
<evidence type="ECO:0000256" key="9">
    <source>
        <dbReference type="ARBA" id="ARBA00023136"/>
    </source>
</evidence>
<dbReference type="PANTHER" id="PTHR22936:SF69">
    <property type="entry name" value="RHOMBOID-LIKE PROTEIN"/>
    <property type="match status" value="1"/>
</dbReference>
<comment type="subcellular location">
    <subcellularLocation>
        <location evidence="2 10">Membrane</location>
        <topology evidence="2 10">Multi-pass membrane protein</topology>
    </subcellularLocation>
</comment>
<dbReference type="AlphaFoldDB" id="A0A1X2GVN1"/>
<evidence type="ECO:0000256" key="3">
    <source>
        <dbReference type="ARBA" id="ARBA00009045"/>
    </source>
</evidence>
<dbReference type="GO" id="GO:0006508">
    <property type="term" value="P:proteolysis"/>
    <property type="evidence" value="ECO:0007669"/>
    <property type="project" value="UniProtKB-KW"/>
</dbReference>
<keyword evidence="7 10" id="KW-0720">Serine protease</keyword>
<dbReference type="EC" id="3.4.21.105" evidence="10"/>
<proteinExistence type="inferred from homology"/>
<evidence type="ECO:0000256" key="10">
    <source>
        <dbReference type="RuleBase" id="RU362115"/>
    </source>
</evidence>
<feature type="transmembrane region" description="Helical" evidence="10">
    <location>
        <begin position="216"/>
        <end position="233"/>
    </location>
</feature>
<feature type="transmembrane region" description="Helical" evidence="10">
    <location>
        <begin position="160"/>
        <end position="178"/>
    </location>
</feature>
<evidence type="ECO:0000313" key="13">
    <source>
        <dbReference type="Proteomes" id="UP000242146"/>
    </source>
</evidence>
<feature type="domain" description="Peptidase S54 rhomboid" evidence="11">
    <location>
        <begin position="119"/>
        <end position="256"/>
    </location>
</feature>
<keyword evidence="6 10" id="KW-0378">Hydrolase</keyword>
<comment type="caution">
    <text evidence="10">Lacks conserved residue(s) required for the propagation of feature annotation.</text>
</comment>
<evidence type="ECO:0000256" key="4">
    <source>
        <dbReference type="ARBA" id="ARBA00022670"/>
    </source>
</evidence>
<reference evidence="12 13" key="1">
    <citation type="submission" date="2016-07" db="EMBL/GenBank/DDBJ databases">
        <title>Pervasive Adenine N6-methylation of Active Genes in Fungi.</title>
        <authorList>
            <consortium name="DOE Joint Genome Institute"/>
            <person name="Mondo S.J."/>
            <person name="Dannebaum R.O."/>
            <person name="Kuo R.C."/>
            <person name="Labutti K."/>
            <person name="Haridas S."/>
            <person name="Kuo A."/>
            <person name="Salamov A."/>
            <person name="Ahrendt S.R."/>
            <person name="Lipzen A."/>
            <person name="Sullivan W."/>
            <person name="Andreopoulos W.B."/>
            <person name="Clum A."/>
            <person name="Lindquist E."/>
            <person name="Daum C."/>
            <person name="Ramamoorthy G.K."/>
            <person name="Gryganskyi A."/>
            <person name="Culley D."/>
            <person name="Magnuson J.K."/>
            <person name="James T.Y."/>
            <person name="O'Malley M.A."/>
            <person name="Stajich J.E."/>
            <person name="Spatafora J.W."/>
            <person name="Visel A."/>
            <person name="Grigoriev I.V."/>
        </authorList>
    </citation>
    <scope>NUCLEOTIDE SEQUENCE [LARGE SCALE GENOMIC DNA]</scope>
    <source>
        <strain evidence="12 13">NRRL 3301</strain>
    </source>
</reference>
<feature type="transmembrane region" description="Helical" evidence="10">
    <location>
        <begin position="269"/>
        <end position="288"/>
    </location>
</feature>
<dbReference type="OrthoDB" id="2280681at2759"/>
<keyword evidence="4 10" id="KW-0645">Protease</keyword>
<evidence type="ECO:0000256" key="5">
    <source>
        <dbReference type="ARBA" id="ARBA00022692"/>
    </source>
</evidence>
<comment type="catalytic activity">
    <reaction evidence="1 10">
        <text>Cleaves type-1 transmembrane domains using a catalytic dyad composed of serine and histidine that are contributed by different transmembrane domains.</text>
        <dbReference type="EC" id="3.4.21.105"/>
    </reaction>
</comment>
<evidence type="ECO:0000313" key="12">
    <source>
        <dbReference type="EMBL" id="ORX62095.1"/>
    </source>
</evidence>
<keyword evidence="13" id="KW-1185">Reference proteome</keyword>
<evidence type="ECO:0000256" key="8">
    <source>
        <dbReference type="ARBA" id="ARBA00022989"/>
    </source>
</evidence>
<comment type="function">
    <text evidence="10">Serine protease involved in intramembrane proteolysis.</text>
</comment>
<keyword evidence="5 10" id="KW-0812">Transmembrane</keyword>
<dbReference type="PANTHER" id="PTHR22936">
    <property type="entry name" value="RHOMBOID-RELATED"/>
    <property type="match status" value="1"/>
</dbReference>
<dbReference type="InterPro" id="IPR002610">
    <property type="entry name" value="Peptidase_S54_rhomboid-like"/>
</dbReference>
<dbReference type="GO" id="GO:0004252">
    <property type="term" value="F:serine-type endopeptidase activity"/>
    <property type="evidence" value="ECO:0007669"/>
    <property type="project" value="InterPro"/>
</dbReference>
<protein>
    <recommendedName>
        <fullName evidence="10">Rhomboid-type serine protease</fullName>
        <ecNumber evidence="10">3.4.21.105</ecNumber>
    </recommendedName>
</protein>
<sequence length="322" mass="35868">MQHPPAEKGQRIPLFSYIFALMAGILLIYGFIQFKNEYSAVLSLSPFNIYLGVNAQTLVRTGALFPPCMRASLELTPSQSYPCANASNWVYEIPMTGGGTCQLENVCGLTPFKSAQAPDQAFRFLTALLTSGGVFQYVINMLFLLSYGAMVERQMGTLRYIYIFIVSGTFGYCFGSVFIHDNVALMGCLVPIFGLAGASLMDGFRSWQSTLYPGSPILRFLLVIVLGVIVGYLPGYNNFCHLGGLMGGILAQWSIWSSQAKFLEQRVRWLMMMAFRLIALVALIVLFYEVLSNFYTNHSWSQGCNWCQFVSCLPFYNTCSSL</sequence>
<comment type="similarity">
    <text evidence="3 10">Belongs to the peptidase S54 family.</text>
</comment>
<gene>
    <name evidence="12" type="ORF">DM01DRAFT_1279739</name>
</gene>
<comment type="caution">
    <text evidence="12">The sequence shown here is derived from an EMBL/GenBank/DDBJ whole genome shotgun (WGS) entry which is preliminary data.</text>
</comment>
<keyword evidence="9 10" id="KW-0472">Membrane</keyword>
<evidence type="ECO:0000256" key="2">
    <source>
        <dbReference type="ARBA" id="ARBA00004141"/>
    </source>
</evidence>
<evidence type="ECO:0000256" key="6">
    <source>
        <dbReference type="ARBA" id="ARBA00022801"/>
    </source>
</evidence>
<evidence type="ECO:0000256" key="7">
    <source>
        <dbReference type="ARBA" id="ARBA00022825"/>
    </source>
</evidence>
<dbReference type="EMBL" id="MCGT01000002">
    <property type="protein sequence ID" value="ORX62095.1"/>
    <property type="molecule type" value="Genomic_DNA"/>
</dbReference>
<dbReference type="InterPro" id="IPR035952">
    <property type="entry name" value="Rhomboid-like_sf"/>
</dbReference>
<evidence type="ECO:0000256" key="1">
    <source>
        <dbReference type="ARBA" id="ARBA00000156"/>
    </source>
</evidence>
<dbReference type="SUPFAM" id="SSF144091">
    <property type="entry name" value="Rhomboid-like"/>
    <property type="match status" value="1"/>
</dbReference>
<feature type="transmembrane region" description="Helical" evidence="10">
    <location>
        <begin position="121"/>
        <end position="148"/>
    </location>
</feature>